<protein>
    <submittedName>
        <fullName evidence="1">Uncharacterized protein</fullName>
    </submittedName>
</protein>
<name>A0A8X6YI73_9ARAC</name>
<dbReference type="OrthoDB" id="6436077at2759"/>
<comment type="caution">
    <text evidence="1">The sequence shown here is derived from an EMBL/GenBank/DDBJ whole genome shotgun (WGS) entry which is preliminary data.</text>
</comment>
<evidence type="ECO:0000313" key="1">
    <source>
        <dbReference type="EMBL" id="GFY73420.1"/>
    </source>
</evidence>
<dbReference type="Proteomes" id="UP000886998">
    <property type="component" value="Unassembled WGS sequence"/>
</dbReference>
<reference evidence="1" key="1">
    <citation type="submission" date="2020-08" db="EMBL/GenBank/DDBJ databases">
        <title>Multicomponent nature underlies the extraordinary mechanical properties of spider dragline silk.</title>
        <authorList>
            <person name="Kono N."/>
            <person name="Nakamura H."/>
            <person name="Mori M."/>
            <person name="Yoshida Y."/>
            <person name="Ohtoshi R."/>
            <person name="Malay A.D."/>
            <person name="Moran D.A.P."/>
            <person name="Tomita M."/>
            <person name="Numata K."/>
            <person name="Arakawa K."/>
        </authorList>
    </citation>
    <scope>NUCLEOTIDE SEQUENCE</scope>
</reference>
<evidence type="ECO:0000313" key="2">
    <source>
        <dbReference type="Proteomes" id="UP000886998"/>
    </source>
</evidence>
<accession>A0A8X6YI73</accession>
<dbReference type="AlphaFoldDB" id="A0A8X6YI73"/>
<keyword evidence="2" id="KW-1185">Reference proteome</keyword>
<dbReference type="EMBL" id="BMAV01020048">
    <property type="protein sequence ID" value="GFY73420.1"/>
    <property type="molecule type" value="Genomic_DNA"/>
</dbReference>
<organism evidence="1 2">
    <name type="scientific">Trichonephila inaurata madagascariensis</name>
    <dbReference type="NCBI Taxonomy" id="2747483"/>
    <lineage>
        <taxon>Eukaryota</taxon>
        <taxon>Metazoa</taxon>
        <taxon>Ecdysozoa</taxon>
        <taxon>Arthropoda</taxon>
        <taxon>Chelicerata</taxon>
        <taxon>Arachnida</taxon>
        <taxon>Araneae</taxon>
        <taxon>Araneomorphae</taxon>
        <taxon>Entelegynae</taxon>
        <taxon>Araneoidea</taxon>
        <taxon>Nephilidae</taxon>
        <taxon>Trichonephila</taxon>
        <taxon>Trichonephila inaurata</taxon>
    </lineage>
</organism>
<sequence length="122" mass="13317">MNLPSRANTSLVNLACRKGGAALLFFRDLLDVHTIGHAFRSLSSPDATVADVAHAGLVTVVRKRIHADPDIFVLADYLNGSSSGRFSSDSCHFLTIWSRARHAAQRLSKKIRLEWAASEATD</sequence>
<gene>
    <name evidence="1" type="ORF">TNIN_259031</name>
</gene>
<proteinExistence type="predicted"/>